<dbReference type="InterPro" id="IPR038765">
    <property type="entry name" value="Papain-like_cys_pep_sf"/>
</dbReference>
<dbReference type="InterPro" id="IPR000668">
    <property type="entry name" value="Peptidase_C1A_C"/>
</dbReference>
<dbReference type="Gene3D" id="2.40.50.170">
    <property type="entry name" value="Cysteine proteinases. Chain C"/>
    <property type="match status" value="1"/>
</dbReference>
<dbReference type="Pfam" id="PF00112">
    <property type="entry name" value="Peptidase_C1"/>
    <property type="match status" value="2"/>
</dbReference>
<evidence type="ECO:0000256" key="2">
    <source>
        <dbReference type="SAM" id="MobiDB-lite"/>
    </source>
</evidence>
<organism evidence="5 6">
    <name type="scientific">Candidatus Marithioploca araucensis</name>
    <dbReference type="NCBI Taxonomy" id="70273"/>
    <lineage>
        <taxon>Bacteria</taxon>
        <taxon>Pseudomonadati</taxon>
        <taxon>Pseudomonadota</taxon>
        <taxon>Gammaproteobacteria</taxon>
        <taxon>Thiotrichales</taxon>
        <taxon>Thiotrichaceae</taxon>
        <taxon>Candidatus Marithioploca</taxon>
    </lineage>
</organism>
<accession>A0ABT7VRF9</accession>
<dbReference type="Gene3D" id="3.90.70.10">
    <property type="entry name" value="Cysteine proteinases"/>
    <property type="match status" value="1"/>
</dbReference>
<dbReference type="Proteomes" id="UP001171945">
    <property type="component" value="Unassembled WGS sequence"/>
</dbReference>
<sequence>PTNITYIKFNMGIAIISLSVASPFTIQFTAPTISPTIFEIKSVSPTPPSTSTLVKEFTWGDRHGQNWITSVKDQRYCGSCWSFASTGTLESVTNLYFNQFLDLDLSEQDALSCSGAGNCDGGWPGETLDYFQSTGVVDETCFAYSATDQSCSNKCSSPDELIKISGKISFGSSSHPKTDDTLKRMIIENGPISGGIRTLLHAMTLVGFKDSEGKTIWIFKNSWGDRWGGKLNGKWGGDGQGNNGYAHVKLDISNIGWTHAIQTPIISSSNYSINCEDNDGDQYCNWGISKNKPSTCPSFCKAQPDCDDSNPSAGPFDANYNCGTTPPPPAEQQFTIHNDGNSVLSVTSITPETSAPWISISTPTPFDVSPGSSKPVSVRVDFSQAPAEQRTTRLLVSSNDPDENPFPNGINIIVGNDNIPDDECTAKGNVWVNGECKPLSITTGAGGPIVTKADDSSGTSNAKFSGGWSEEGGPYKDTITYNGGEVTITQVIRFDPAHVGEEVDIIILLNLYLLPPSDIELWYQVSGTSGFVMWDESPTTIEAFETHTIVAGESKVIGPYNLGVLEDFPTSDIKFDFGYRTNNGTIITTGVPTTLKVR</sequence>
<evidence type="ECO:0000256" key="1">
    <source>
        <dbReference type="ARBA" id="ARBA00008455"/>
    </source>
</evidence>
<name>A0ABT7VRF9_9GAMM</name>
<feature type="non-terminal residue" evidence="5">
    <location>
        <position position="1"/>
    </location>
</feature>
<dbReference type="PANTHER" id="PTHR12411">
    <property type="entry name" value="CYSTEINE PROTEASE FAMILY C1-RELATED"/>
    <property type="match status" value="1"/>
</dbReference>
<dbReference type="InterPro" id="IPR039417">
    <property type="entry name" value="Peptidase_C1A_papain-like"/>
</dbReference>
<dbReference type="InterPro" id="IPR000169">
    <property type="entry name" value="Pept_cys_AS"/>
</dbReference>
<feature type="domain" description="Peptidase C1A papain C-terminal" evidence="4">
    <location>
        <begin position="53"/>
        <end position="250"/>
    </location>
</feature>
<feature type="region of interest" description="Disordered" evidence="2">
    <location>
        <begin position="448"/>
        <end position="469"/>
    </location>
</feature>
<dbReference type="CDD" id="cd02248">
    <property type="entry name" value="Peptidase_C1A"/>
    <property type="match status" value="1"/>
</dbReference>
<comment type="caution">
    <text evidence="5">The sequence shown here is derived from an EMBL/GenBank/DDBJ whole genome shotgun (WGS) entry which is preliminary data.</text>
</comment>
<evidence type="ECO:0000259" key="4">
    <source>
        <dbReference type="SMART" id="SM00645"/>
    </source>
</evidence>
<dbReference type="Gene3D" id="2.60.40.10">
    <property type="entry name" value="Immunoglobulins"/>
    <property type="match status" value="1"/>
</dbReference>
<feature type="signal peptide" evidence="3">
    <location>
        <begin position="1"/>
        <end position="21"/>
    </location>
</feature>
<keyword evidence="3" id="KW-0732">Signal</keyword>
<dbReference type="SMART" id="SM00645">
    <property type="entry name" value="Pept_C1"/>
    <property type="match status" value="1"/>
</dbReference>
<dbReference type="SUPFAM" id="SSF54001">
    <property type="entry name" value="Cysteine proteinases"/>
    <property type="match status" value="1"/>
</dbReference>
<protein>
    <submittedName>
        <fullName evidence="5">C1 family peptidase</fullName>
    </submittedName>
</protein>
<evidence type="ECO:0000313" key="5">
    <source>
        <dbReference type="EMBL" id="MDM8562252.1"/>
    </source>
</evidence>
<proteinExistence type="inferred from homology"/>
<dbReference type="EMBL" id="JAUCGM010000096">
    <property type="protein sequence ID" value="MDM8562252.1"/>
    <property type="molecule type" value="Genomic_DNA"/>
</dbReference>
<dbReference type="InterPro" id="IPR013783">
    <property type="entry name" value="Ig-like_fold"/>
</dbReference>
<evidence type="ECO:0000313" key="6">
    <source>
        <dbReference type="Proteomes" id="UP001171945"/>
    </source>
</evidence>
<feature type="chain" id="PRO_5047335002" evidence="3">
    <location>
        <begin position="22"/>
        <end position="598"/>
    </location>
</feature>
<keyword evidence="6" id="KW-1185">Reference proteome</keyword>
<evidence type="ECO:0000256" key="3">
    <source>
        <dbReference type="SAM" id="SignalP"/>
    </source>
</evidence>
<dbReference type="InterPro" id="IPR013128">
    <property type="entry name" value="Peptidase_C1A"/>
</dbReference>
<comment type="similarity">
    <text evidence="1">Belongs to the peptidase C1 family.</text>
</comment>
<reference evidence="5" key="1">
    <citation type="submission" date="2023-06" db="EMBL/GenBank/DDBJ databases">
        <title>Uncultivated large filamentous bacteria from sulfidic sediments reveal new species and different genomic features in energy metabolism and defense.</title>
        <authorList>
            <person name="Fonseca A."/>
        </authorList>
    </citation>
    <scope>NUCLEOTIDE SEQUENCE</scope>
    <source>
        <strain evidence="5">HSG4</strain>
    </source>
</reference>
<dbReference type="PROSITE" id="PS00139">
    <property type="entry name" value="THIOL_PROTEASE_CYS"/>
    <property type="match status" value="1"/>
</dbReference>
<gene>
    <name evidence="5" type="ORF">QUF54_02745</name>
</gene>